<dbReference type="InParanoid" id="G9MH28"/>
<organism evidence="3 4">
    <name type="scientific">Hypocrea virens (strain Gv29-8 / FGSC 10586)</name>
    <name type="common">Gliocladium virens</name>
    <name type="synonym">Trichoderma virens</name>
    <dbReference type="NCBI Taxonomy" id="413071"/>
    <lineage>
        <taxon>Eukaryota</taxon>
        <taxon>Fungi</taxon>
        <taxon>Dikarya</taxon>
        <taxon>Ascomycota</taxon>
        <taxon>Pezizomycotina</taxon>
        <taxon>Sordariomycetes</taxon>
        <taxon>Hypocreomycetidae</taxon>
        <taxon>Hypocreales</taxon>
        <taxon>Hypocreaceae</taxon>
        <taxon>Trichoderma</taxon>
    </lineage>
</organism>
<evidence type="ECO:0000256" key="1">
    <source>
        <dbReference type="SAM" id="MobiDB-lite"/>
    </source>
</evidence>
<reference evidence="3 4" key="1">
    <citation type="journal article" date="2011" name="Genome Biol.">
        <title>Comparative genome sequence analysis underscores mycoparasitism as the ancestral life style of Trichoderma.</title>
        <authorList>
            <person name="Kubicek C.P."/>
            <person name="Herrera-Estrella A."/>
            <person name="Seidl-Seiboth V."/>
            <person name="Martinez D.A."/>
            <person name="Druzhinina I.S."/>
            <person name="Thon M."/>
            <person name="Zeilinger S."/>
            <person name="Casas-Flores S."/>
            <person name="Horwitz B.A."/>
            <person name="Mukherjee P.K."/>
            <person name="Mukherjee M."/>
            <person name="Kredics L."/>
            <person name="Alcaraz L.D."/>
            <person name="Aerts A."/>
            <person name="Antal Z."/>
            <person name="Atanasova L."/>
            <person name="Cervantes-Badillo M.G."/>
            <person name="Challacombe J."/>
            <person name="Chertkov O."/>
            <person name="McCluskey K."/>
            <person name="Coulpier F."/>
            <person name="Deshpande N."/>
            <person name="von Doehren H."/>
            <person name="Ebbole D.J."/>
            <person name="Esquivel-Naranjo E.U."/>
            <person name="Fekete E."/>
            <person name="Flipphi M."/>
            <person name="Glaser F."/>
            <person name="Gomez-Rodriguez E.Y."/>
            <person name="Gruber S."/>
            <person name="Han C."/>
            <person name="Henrissat B."/>
            <person name="Hermosa R."/>
            <person name="Hernandez-Onate M."/>
            <person name="Karaffa L."/>
            <person name="Kosti I."/>
            <person name="Le Crom S."/>
            <person name="Lindquist E."/>
            <person name="Lucas S."/>
            <person name="Luebeck M."/>
            <person name="Luebeck P.S."/>
            <person name="Margeot A."/>
            <person name="Metz B."/>
            <person name="Misra M."/>
            <person name="Nevalainen H."/>
            <person name="Omann M."/>
            <person name="Packer N."/>
            <person name="Perrone G."/>
            <person name="Uresti-Rivera E.E."/>
            <person name="Salamov A."/>
            <person name="Schmoll M."/>
            <person name="Seiboth B."/>
            <person name="Shapiro H."/>
            <person name="Sukno S."/>
            <person name="Tamayo-Ramos J.A."/>
            <person name="Tisch D."/>
            <person name="Wiest A."/>
            <person name="Wilkinson H.H."/>
            <person name="Zhang M."/>
            <person name="Coutinho P.M."/>
            <person name="Kenerley C.M."/>
            <person name="Monte E."/>
            <person name="Baker S.E."/>
            <person name="Grigoriev I.V."/>
        </authorList>
    </citation>
    <scope>NUCLEOTIDE SEQUENCE [LARGE SCALE GENOMIC DNA]</scope>
    <source>
        <strain evidence="4">Gv29-8 / FGSC 10586</strain>
    </source>
</reference>
<dbReference type="STRING" id="413071.G9MH28"/>
<proteinExistence type="predicted"/>
<dbReference type="Proteomes" id="UP000007115">
    <property type="component" value="Unassembled WGS sequence"/>
</dbReference>
<evidence type="ECO:0000313" key="4">
    <source>
        <dbReference type="Proteomes" id="UP000007115"/>
    </source>
</evidence>
<keyword evidence="4" id="KW-1185">Reference proteome</keyword>
<dbReference type="HOGENOM" id="CLU_014722_1_1_1"/>
<dbReference type="eggNOG" id="ENOG502S6VN">
    <property type="taxonomic scope" value="Eukaryota"/>
</dbReference>
<protein>
    <recommendedName>
        <fullName evidence="2">DUF1996 domain-containing protein</fullName>
    </recommendedName>
</protein>
<feature type="region of interest" description="Disordered" evidence="1">
    <location>
        <begin position="465"/>
        <end position="501"/>
    </location>
</feature>
<feature type="compositionally biased region" description="Basic residues" evidence="1">
    <location>
        <begin position="476"/>
        <end position="493"/>
    </location>
</feature>
<dbReference type="AlphaFoldDB" id="G9MH28"/>
<feature type="domain" description="DUF1996" evidence="2">
    <location>
        <begin position="34"/>
        <end position="285"/>
    </location>
</feature>
<evidence type="ECO:0000313" key="3">
    <source>
        <dbReference type="EMBL" id="EHK26019.1"/>
    </source>
</evidence>
<dbReference type="GeneID" id="25797633"/>
<dbReference type="OMA" id="ANCKDGI"/>
<dbReference type="PANTHER" id="PTHR43662">
    <property type="match status" value="1"/>
</dbReference>
<sequence>MRKSVVAVTAGLAAVADAFWRMECQGRVGLARMDPVVYPGADSPHMHAIHGSSGFSETSGTTELLNGNCTSCRVTQDKSAYWHPALYFQDAKTKQFELVPQVGGMLAYYLLYGDNIKAFPTNFRMVAGDTNRRTYTAGDPTQPDPAKSLWASLGQTTQEILAQRAIGFNCLNYAKAPEGTLYRHFMPDKAYLDANCADGIRFEIMFPSCWKGGDATDSPNHKDHVAFPDLVMTGNCPPGYPERLPSMLFEIIWNTNAYAGRDGQFVMSNGDVTGYALHGDFIMGWEEDFLQQAVNTCTNPSGLIQDCPLFNIVDQSVAEQCHLEDMPAHLRSEAGNGPFNQLPGGDQVGGSSPSSGHGHGKPSATPTKGGSAPTLPYQPGVTAPMKGSPLPGQVFKEAATDNGYGMQIAAVESNKPSVTGSPAGPAVNAEGAVISTQFITVGNVVSEILWKQAYVTVTEEPQPSTTVTVTATGARPAKHRRSAHGHGHGHGHGHVQGQGQL</sequence>
<evidence type="ECO:0000259" key="2">
    <source>
        <dbReference type="Pfam" id="PF09362"/>
    </source>
</evidence>
<dbReference type="PANTHER" id="PTHR43662:SF7">
    <property type="entry name" value="DUF1996 DOMAIN-CONTAINING PROTEIN"/>
    <property type="match status" value="1"/>
</dbReference>
<name>G9MH28_HYPVG</name>
<comment type="caution">
    <text evidence="3">The sequence shown here is derived from an EMBL/GenBank/DDBJ whole genome shotgun (WGS) entry which is preliminary data.</text>
</comment>
<dbReference type="Pfam" id="PF09362">
    <property type="entry name" value="DUF1996"/>
    <property type="match status" value="1"/>
</dbReference>
<dbReference type="EMBL" id="ABDF02000002">
    <property type="protein sequence ID" value="EHK26019.1"/>
    <property type="molecule type" value="Genomic_DNA"/>
</dbReference>
<dbReference type="VEuPathDB" id="FungiDB:TRIVIDRAFT_73453"/>
<accession>G9MH28</accession>
<dbReference type="OrthoDB" id="74764at2759"/>
<dbReference type="RefSeq" id="XP_013960235.1">
    <property type="nucleotide sequence ID" value="XM_014104760.1"/>
</dbReference>
<dbReference type="InterPro" id="IPR018535">
    <property type="entry name" value="DUF1996"/>
</dbReference>
<gene>
    <name evidence="3" type="ORF">TRIVIDRAFT_73453</name>
</gene>
<feature type="region of interest" description="Disordered" evidence="1">
    <location>
        <begin position="332"/>
        <end position="393"/>
    </location>
</feature>